<evidence type="ECO:0000256" key="5">
    <source>
        <dbReference type="ARBA" id="ARBA00022737"/>
    </source>
</evidence>
<evidence type="ECO:0000256" key="12">
    <source>
        <dbReference type="PIRSR" id="PIRSR016308-1"/>
    </source>
</evidence>
<evidence type="ECO:0000256" key="14">
    <source>
        <dbReference type="PROSITE-ProRule" id="PRU00502"/>
    </source>
</evidence>
<evidence type="ECO:0000256" key="3">
    <source>
        <dbReference type="ARBA" id="ARBA00022670"/>
    </source>
</evidence>
<dbReference type="Pfam" id="PF17807">
    <property type="entry name" value="zf-UBP_var"/>
    <property type="match status" value="1"/>
</dbReference>
<dbReference type="InterPro" id="IPR009060">
    <property type="entry name" value="UBA-like_sf"/>
</dbReference>
<accession>F0WK97</accession>
<feature type="binding site" evidence="13">
    <location>
        <position position="196"/>
    </location>
    <ligand>
        <name>Zn(2+)</name>
        <dbReference type="ChEBI" id="CHEBI:29105"/>
    </ligand>
</feature>
<feature type="active site" description="Nucleophile" evidence="12">
    <location>
        <position position="332"/>
    </location>
</feature>
<protein>
    <recommendedName>
        <fullName evidence="11 15">Ubiquitin carboxyl-terminal hydrolase</fullName>
        <ecNumber evidence="11 15">3.4.19.12</ecNumber>
    </recommendedName>
</protein>
<dbReference type="EC" id="3.4.19.12" evidence="11 15"/>
<dbReference type="SUPFAM" id="SSF57850">
    <property type="entry name" value="RING/U-box"/>
    <property type="match status" value="1"/>
</dbReference>
<dbReference type="InterPro" id="IPR028889">
    <property type="entry name" value="USP"/>
</dbReference>
<keyword evidence="7 11" id="KW-0833">Ubl conjugation pathway</keyword>
<evidence type="ECO:0000259" key="17">
    <source>
        <dbReference type="PROSITE" id="PS50235"/>
    </source>
</evidence>
<dbReference type="FunFam" id="3.30.40.10:FF:000396">
    <property type="entry name" value="Ubiquitin carboxyl-terminal hydrolase"/>
    <property type="match status" value="1"/>
</dbReference>
<keyword evidence="5" id="KW-0677">Repeat</keyword>
<evidence type="ECO:0000256" key="13">
    <source>
        <dbReference type="PIRSR" id="PIRSR016308-3"/>
    </source>
</evidence>
<dbReference type="PROSITE" id="PS00973">
    <property type="entry name" value="USP_2"/>
    <property type="match status" value="1"/>
</dbReference>
<dbReference type="HOGENOM" id="CLU_009884_1_0_1"/>
<evidence type="ECO:0000256" key="6">
    <source>
        <dbReference type="ARBA" id="ARBA00022771"/>
    </source>
</evidence>
<evidence type="ECO:0000256" key="2">
    <source>
        <dbReference type="ARBA" id="ARBA00009085"/>
    </source>
</evidence>
<dbReference type="InterPro" id="IPR018200">
    <property type="entry name" value="USP_CS"/>
</dbReference>
<dbReference type="PROSITE" id="PS50271">
    <property type="entry name" value="ZF_UBP"/>
    <property type="match status" value="1"/>
</dbReference>
<dbReference type="GO" id="GO:0004843">
    <property type="term" value="F:cysteine-type deubiquitinase activity"/>
    <property type="evidence" value="ECO:0007669"/>
    <property type="project" value="UniProtKB-UniRule"/>
</dbReference>
<dbReference type="EMBL" id="FR824176">
    <property type="protein sequence ID" value="CCA21701.1"/>
    <property type="molecule type" value="Genomic_DNA"/>
</dbReference>
<evidence type="ECO:0000256" key="9">
    <source>
        <dbReference type="ARBA" id="ARBA00022807"/>
    </source>
</evidence>
<proteinExistence type="inferred from homology"/>
<dbReference type="InterPro" id="IPR038765">
    <property type="entry name" value="Papain-like_cys_pep_sf"/>
</dbReference>
<dbReference type="SUPFAM" id="SSF46934">
    <property type="entry name" value="UBA-like"/>
    <property type="match status" value="1"/>
</dbReference>
<keyword evidence="6 14" id="KW-0863">Zinc-finger</keyword>
<dbReference type="Gene3D" id="3.30.40.10">
    <property type="entry name" value="Zinc/RING finger domain, C3HC4 (zinc finger)"/>
    <property type="match status" value="2"/>
</dbReference>
<dbReference type="AlphaFoldDB" id="F0WK97"/>
<dbReference type="InterPro" id="IPR015940">
    <property type="entry name" value="UBA"/>
</dbReference>
<dbReference type="InterPro" id="IPR050164">
    <property type="entry name" value="Peptidase_C19"/>
</dbReference>
<evidence type="ECO:0000256" key="10">
    <source>
        <dbReference type="ARBA" id="ARBA00022833"/>
    </source>
</evidence>
<dbReference type="GO" id="GO:0016579">
    <property type="term" value="P:protein deubiquitination"/>
    <property type="evidence" value="ECO:0007669"/>
    <property type="project" value="InterPro"/>
</dbReference>
<evidence type="ECO:0000256" key="7">
    <source>
        <dbReference type="ARBA" id="ARBA00022786"/>
    </source>
</evidence>
<evidence type="ECO:0000256" key="4">
    <source>
        <dbReference type="ARBA" id="ARBA00022723"/>
    </source>
</evidence>
<evidence type="ECO:0000259" key="16">
    <source>
        <dbReference type="PROSITE" id="PS50030"/>
    </source>
</evidence>
<feature type="active site" description="Proton acceptor" evidence="12">
    <location>
        <position position="799"/>
    </location>
</feature>
<dbReference type="PROSITE" id="PS00972">
    <property type="entry name" value="USP_1"/>
    <property type="match status" value="1"/>
</dbReference>
<comment type="catalytic activity">
    <reaction evidence="1 11 15">
        <text>Thiol-dependent hydrolysis of ester, thioester, amide, peptide and isopeptide bonds formed by the C-terminal Gly of ubiquitin (a 76-residue protein attached to proteins as an intracellular targeting signal).</text>
        <dbReference type="EC" id="3.4.19.12"/>
    </reaction>
</comment>
<dbReference type="GO" id="GO:0008270">
    <property type="term" value="F:zinc ion binding"/>
    <property type="evidence" value="ECO:0007669"/>
    <property type="project" value="UniProtKB-UniRule"/>
</dbReference>
<dbReference type="PANTHER" id="PTHR24006">
    <property type="entry name" value="UBIQUITIN CARBOXYL-TERMINAL HYDROLASE"/>
    <property type="match status" value="1"/>
</dbReference>
<dbReference type="GO" id="GO:0005829">
    <property type="term" value="C:cytosol"/>
    <property type="evidence" value="ECO:0007669"/>
    <property type="project" value="TreeGrafter"/>
</dbReference>
<dbReference type="InterPro" id="IPR001607">
    <property type="entry name" value="Znf_UBP"/>
</dbReference>
<dbReference type="Pfam" id="PF02148">
    <property type="entry name" value="zf-UBP"/>
    <property type="match status" value="1"/>
</dbReference>
<feature type="domain" description="UBA" evidence="16">
    <location>
        <begin position="701"/>
        <end position="745"/>
    </location>
</feature>
<evidence type="ECO:0000256" key="11">
    <source>
        <dbReference type="PIRNR" id="PIRNR016308"/>
    </source>
</evidence>
<feature type="domain" description="USP" evidence="17">
    <location>
        <begin position="323"/>
        <end position="837"/>
    </location>
</feature>
<keyword evidence="10 11" id="KW-0862">Zinc</keyword>
<evidence type="ECO:0000313" key="20">
    <source>
        <dbReference type="EMBL" id="CCA21876.1"/>
    </source>
</evidence>
<keyword evidence="4 11" id="KW-0479">Metal-binding</keyword>
<dbReference type="SMART" id="SM00290">
    <property type="entry name" value="ZnF_UBP"/>
    <property type="match status" value="1"/>
</dbReference>
<dbReference type="PIRSF" id="PIRSF016308">
    <property type="entry name" value="UBP"/>
    <property type="match status" value="1"/>
</dbReference>
<dbReference type="Pfam" id="PF00443">
    <property type="entry name" value="UCH"/>
    <property type="match status" value="1"/>
</dbReference>
<dbReference type="GO" id="GO:0005634">
    <property type="term" value="C:nucleus"/>
    <property type="evidence" value="ECO:0007669"/>
    <property type="project" value="TreeGrafter"/>
</dbReference>
<feature type="domain" description="UBA" evidence="16">
    <location>
        <begin position="643"/>
        <end position="684"/>
    </location>
</feature>
<comment type="similarity">
    <text evidence="2 11 15">Belongs to the peptidase C19 family.</text>
</comment>
<organism evidence="19">
    <name type="scientific">Albugo laibachii Nc14</name>
    <dbReference type="NCBI Taxonomy" id="890382"/>
    <lineage>
        <taxon>Eukaryota</taxon>
        <taxon>Sar</taxon>
        <taxon>Stramenopiles</taxon>
        <taxon>Oomycota</taxon>
        <taxon>Peronosporomycetes</taxon>
        <taxon>Albuginales</taxon>
        <taxon>Albuginaceae</taxon>
        <taxon>Albugo</taxon>
    </lineage>
</organism>
<gene>
    <name evidence="19" type="primary">AlNc14C131G6950</name>
    <name evidence="20" type="synonym">AlNc14C136G7109</name>
    <name evidence="19" type="ORF">ALNC14_078440</name>
    <name evidence="20" type="ORF">ALNC14_080190</name>
</gene>
<dbReference type="CDD" id="cd14294">
    <property type="entry name" value="UBA1_UBP5_like"/>
    <property type="match status" value="1"/>
</dbReference>
<dbReference type="PROSITE" id="PS50030">
    <property type="entry name" value="UBA"/>
    <property type="match status" value="2"/>
</dbReference>
<dbReference type="SMART" id="SM00165">
    <property type="entry name" value="UBA"/>
    <property type="match status" value="2"/>
</dbReference>
<feature type="binding site" evidence="13">
    <location>
        <position position="191"/>
    </location>
    <ligand>
        <name>Zn(2+)</name>
        <dbReference type="ChEBI" id="CHEBI:29105"/>
    </ligand>
</feature>
<dbReference type="Gene3D" id="3.90.70.10">
    <property type="entry name" value="Cysteine proteinases"/>
    <property type="match status" value="1"/>
</dbReference>
<dbReference type="EMBL" id="FR824181">
    <property type="protein sequence ID" value="CCA21876.1"/>
    <property type="molecule type" value="Genomic_DNA"/>
</dbReference>
<feature type="binding site" evidence="13">
    <location>
        <position position="213"/>
    </location>
    <ligand>
        <name>Zn(2+)</name>
        <dbReference type="ChEBI" id="CHEBI:29105"/>
    </ligand>
</feature>
<evidence type="ECO:0000256" key="1">
    <source>
        <dbReference type="ARBA" id="ARBA00000707"/>
    </source>
</evidence>
<dbReference type="InterPro" id="IPR041432">
    <property type="entry name" value="UBP13_Znf-UBP_var"/>
</dbReference>
<dbReference type="InterPro" id="IPR001394">
    <property type="entry name" value="Peptidase_C19_UCH"/>
</dbReference>
<dbReference type="SUPFAM" id="SSF54001">
    <property type="entry name" value="Cysteine proteinases"/>
    <property type="match status" value="1"/>
</dbReference>
<evidence type="ECO:0000313" key="19">
    <source>
        <dbReference type="EMBL" id="CCA21701.1"/>
    </source>
</evidence>
<keyword evidence="3 11" id="KW-0645">Protease</keyword>
<evidence type="ECO:0000259" key="18">
    <source>
        <dbReference type="PROSITE" id="PS50271"/>
    </source>
</evidence>
<dbReference type="GO" id="GO:0006508">
    <property type="term" value="P:proteolysis"/>
    <property type="evidence" value="ECO:0007669"/>
    <property type="project" value="UniProtKB-KW"/>
</dbReference>
<feature type="domain" description="UBP-type" evidence="18">
    <location>
        <begin position="165"/>
        <end position="281"/>
    </location>
</feature>
<keyword evidence="8 11" id="KW-0378">Hydrolase</keyword>
<dbReference type="InterPro" id="IPR013083">
    <property type="entry name" value="Znf_RING/FYVE/PHD"/>
</dbReference>
<reference evidence="19" key="2">
    <citation type="submission" date="2011-02" db="EMBL/GenBank/DDBJ databases">
        <authorList>
            <person name="MacLean D."/>
        </authorList>
    </citation>
    <scope>NUCLEOTIDE SEQUENCE</scope>
</reference>
<dbReference type="InterPro" id="IPR016652">
    <property type="entry name" value="Ubiquitinyl_hydrolase"/>
</dbReference>
<dbReference type="PROSITE" id="PS50235">
    <property type="entry name" value="USP_3"/>
    <property type="match status" value="1"/>
</dbReference>
<evidence type="ECO:0000256" key="15">
    <source>
        <dbReference type="RuleBase" id="RU366025"/>
    </source>
</evidence>
<reference evidence="19" key="1">
    <citation type="journal article" date="2011" name="PLoS Biol.">
        <title>Gene gain and loss during evolution of obligate parasitism in the white rust pathogen of Arabidopsis thaliana.</title>
        <authorList>
            <person name="Kemen E."/>
            <person name="Gardiner A."/>
            <person name="Schultz-Larsen T."/>
            <person name="Kemen A.C."/>
            <person name="Balmuth A.L."/>
            <person name="Robert-Seilaniantz A."/>
            <person name="Bailey K."/>
            <person name="Holub E."/>
            <person name="Studholme D.J."/>
            <person name="Maclean D."/>
            <person name="Jones J.D."/>
        </authorList>
    </citation>
    <scope>NUCLEOTIDE SEQUENCE</scope>
</reference>
<dbReference type="Pfam" id="PF00627">
    <property type="entry name" value="UBA"/>
    <property type="match status" value="2"/>
</dbReference>
<evidence type="ECO:0000256" key="8">
    <source>
        <dbReference type="ARBA" id="ARBA00022801"/>
    </source>
</evidence>
<dbReference type="Gene3D" id="1.10.8.10">
    <property type="entry name" value="DNA helicase RuvA subunit, C-terminal domain"/>
    <property type="match status" value="2"/>
</dbReference>
<name>F0WK97_9STRA</name>
<keyword evidence="9 11" id="KW-0788">Thiol protease</keyword>
<sequence length="845" mass="94107">MSLQEYAAKVRVANTVDSVFRDECMYSFDSPFSEGGLYTNLISLESVGEPFLQLDQKKTPNAIYLHQEFEKIKITPHKDSEENIRTKLAIGGQGGFSDGAEGNQFEVAKRFAIVVLEPNSGKESVRIEYPSEKIPPAINDAVEALLNHAGNIVQETVATWQEELKETKYADNLVQLPNPPKLSANSQTWKCQADDCDMRENLWLNLSDGFIGCGRKNWDGSGGCGGALKHYEQTGKKYPLAVKLGTITAKEGDVFSYPPDEDELVINKYLSSHLAHFGINIQNLKKTDKSMNELQVGLNMSYDFDAITEKGKKLIPISGGGHIGFTNLGNSCYINSVLQLLLALPEIQSRYFDAAHNIFITSMVPSEDFAVQMAKVATAILSERYKRNVSIEDGEKDLKGIDIRPSTFRALVGRGHASFSTQEQQDAVEYLQHLLDFMKRSEHVTKSRIGPLFPDQPNSKLLASAALFQFSFADRIECLQSHKVRYHTRDDLILRLQIPVECATNAPEVREYQENNTKRQRVVDGKVDDQAADTSRVVPDVPFDACLDRTFSSELIEDFLSSATGTKGSAQQTVRLKTFPRYLLLQMARFYAAEDWTPKKLEVSVRVPEQLSLQKYCSRGLQEGEDLLPESATTASSQNQNITPDENLVAQLVSMGFSENGCKKAVIATSNGSAEAAMEWILTHMEDDNFNDDMTMTTQGHKDEEISVEHLGTLTSLGFSENQADVALKMTSNDPDRAAEWLFSHMDDLDAAVAKYQVPDSVSVPNDAEQKERLDDSSCGDYTLVGFISHIGKNSNSGHYVCHLKKQGRWIIFNDDNVALSEEPPFSSGFLYLFRRNDCSPPASK</sequence>
<dbReference type="PANTHER" id="PTHR24006:SF664">
    <property type="entry name" value="UBIQUITIN CARBOXYL-TERMINAL HYDROLASE"/>
    <property type="match status" value="1"/>
</dbReference>